<dbReference type="Pfam" id="PF14504">
    <property type="entry name" value="CAP_assoc_N"/>
    <property type="match status" value="1"/>
</dbReference>
<dbReference type="InterPro" id="IPR029410">
    <property type="entry name" value="CAP_assoc"/>
</dbReference>
<evidence type="ECO:0000313" key="4">
    <source>
        <dbReference type="Proteomes" id="UP000313395"/>
    </source>
</evidence>
<sequence length="396" mass="44726">MVASIPQPADASEQQLPESFSYRTKIEYNKIYRGNRAILNVQKSQGGIGMKFSIKVVSLFILFTFIAYTLPLYVDNGDQTRPPASVVRNEQASIDENEGYPLPVTGYESYIGQPIAAYTAKHGDPIRVGKAYGDSEWWIFGTNATDYIQIGVKDDIIRSLYILGNKIETGMYTIGMTQENVLDEGYLARDFQLTVGDTPYELALSKKQKKLAPLIQFENDSFVILLFDDVTETVYGMYFLSNEALLDLEYYSIVSDESYEVGRDDWERSVAADEENVLQIKSILALLRERRGLTMFQESEELLTATGELMPSEAGINDFTAAFTLSDQRIEKKLAEVAPDTRTAFVFDDDVYSVPALFLKVLQEDNVIFDDYLTRYAVAGNEHYQLILLSEQPIEP</sequence>
<protein>
    <recommendedName>
        <fullName evidence="2">CAP-associated domain-containing protein</fullName>
    </recommendedName>
</protein>
<organism evidence="3 4">
    <name type="scientific">Trichococcus shcherbakoviae subsp. psychrophilus</name>
    <dbReference type="NCBI Taxonomy" id="2585775"/>
    <lineage>
        <taxon>Bacteria</taxon>
        <taxon>Bacillati</taxon>
        <taxon>Bacillota</taxon>
        <taxon>Bacilli</taxon>
        <taxon>Lactobacillales</taxon>
        <taxon>Carnobacteriaceae</taxon>
        <taxon>Trichococcus</taxon>
    </lineage>
</organism>
<feature type="transmembrane region" description="Helical" evidence="1">
    <location>
        <begin position="52"/>
        <end position="74"/>
    </location>
</feature>
<proteinExistence type="predicted"/>
<dbReference type="AlphaFoldDB" id="A0A5C5E8L9"/>
<keyword evidence="1" id="KW-1133">Transmembrane helix</keyword>
<dbReference type="Proteomes" id="UP000313395">
    <property type="component" value="Unassembled WGS sequence"/>
</dbReference>
<keyword evidence="1" id="KW-0812">Transmembrane</keyword>
<gene>
    <name evidence="3" type="ORF">FHK04_07225</name>
</gene>
<reference evidence="3 4" key="1">
    <citation type="submission" date="2019-06" db="EMBL/GenBank/DDBJ databases">
        <title>Description Trichococcus psychrophilus sp. nov., isolated from a cold spring, by genomic and phenotypic analyses.</title>
        <authorList>
            <person name="Zakharyuk A."/>
        </authorList>
    </citation>
    <scope>NUCLEOTIDE SEQUENCE [LARGE SCALE GENOMIC DNA]</scope>
    <source>
        <strain evidence="3 4">SKBG</strain>
    </source>
</reference>
<keyword evidence="1" id="KW-0472">Membrane</keyword>
<evidence type="ECO:0000256" key="1">
    <source>
        <dbReference type="SAM" id="Phobius"/>
    </source>
</evidence>
<dbReference type="Gene3D" id="3.40.33.10">
    <property type="entry name" value="CAP"/>
    <property type="match status" value="1"/>
</dbReference>
<accession>A0A5C5E8L9</accession>
<name>A0A5C5E8L9_9LACT</name>
<dbReference type="EMBL" id="VENO01000002">
    <property type="protein sequence ID" value="TNV69294.1"/>
    <property type="molecule type" value="Genomic_DNA"/>
</dbReference>
<evidence type="ECO:0000313" key="3">
    <source>
        <dbReference type="EMBL" id="TNV69294.1"/>
    </source>
</evidence>
<evidence type="ECO:0000259" key="2">
    <source>
        <dbReference type="Pfam" id="PF14504"/>
    </source>
</evidence>
<dbReference type="InterPro" id="IPR035940">
    <property type="entry name" value="CAP_sf"/>
</dbReference>
<comment type="caution">
    <text evidence="3">The sequence shown here is derived from an EMBL/GenBank/DDBJ whole genome shotgun (WGS) entry which is preliminary data.</text>
</comment>
<feature type="domain" description="CAP-associated" evidence="2">
    <location>
        <begin position="111"/>
        <end position="251"/>
    </location>
</feature>
<keyword evidence="4" id="KW-1185">Reference proteome</keyword>